<dbReference type="Proteomes" id="UP000199354">
    <property type="component" value="Unassembled WGS sequence"/>
</dbReference>
<dbReference type="CDD" id="cd02947">
    <property type="entry name" value="TRX_family"/>
    <property type="match status" value="1"/>
</dbReference>
<dbReference type="PROSITE" id="PS00194">
    <property type="entry name" value="THIOREDOXIN_1"/>
    <property type="match status" value="1"/>
</dbReference>
<keyword evidence="4" id="KW-0676">Redox-active center</keyword>
<dbReference type="InterPro" id="IPR001763">
    <property type="entry name" value="Rhodanese-like_dom"/>
</dbReference>
<dbReference type="OrthoDB" id="9808735at2"/>
<accession>A0A1G5FUM3</accession>
<proteinExistence type="predicted"/>
<dbReference type="Gene3D" id="3.40.250.10">
    <property type="entry name" value="Rhodanese-like domain"/>
    <property type="match status" value="1"/>
</dbReference>
<dbReference type="CDD" id="cd00158">
    <property type="entry name" value="RHOD"/>
    <property type="match status" value="1"/>
</dbReference>
<dbReference type="PROSITE" id="PS50206">
    <property type="entry name" value="RHODANESE_3"/>
    <property type="match status" value="1"/>
</dbReference>
<name>A0A1G5FUM3_9FLAO</name>
<dbReference type="PROSITE" id="PS51352">
    <property type="entry name" value="THIOREDOXIN_2"/>
    <property type="match status" value="1"/>
</dbReference>
<keyword evidence="3" id="KW-1015">Disulfide bond</keyword>
<evidence type="ECO:0000313" key="8">
    <source>
        <dbReference type="Proteomes" id="UP000199354"/>
    </source>
</evidence>
<protein>
    <submittedName>
        <fullName evidence="7">Thioredoxin</fullName>
    </submittedName>
</protein>
<dbReference type="GO" id="GO:0015035">
    <property type="term" value="F:protein-disulfide reductase activity"/>
    <property type="evidence" value="ECO:0007669"/>
    <property type="project" value="TreeGrafter"/>
</dbReference>
<dbReference type="STRING" id="490189.SAMN02927903_01420"/>
<gene>
    <name evidence="7" type="ORF">SAMN02927903_01420</name>
</gene>
<sequence>MKKQILAFFSAALLFWNCSGQPAKNVENISALALSEQLKKDPKIQLIDVRTPGEYAGGHIADAPNIDWNGDNFEQKVAVFDKTKPVYVYCKVGGRSTAAGHKLLAMGFTEVYNLEGGILKWDAAGLSDANDKIVGMCSQEFAELIQSDQKVFVNFYAPWCEPCKKMAPYMDQLGEKYKGKLTVARLNADEHKTLVRDMKVDTLPLVQLYENGKVVWQHSGYLSEAELQKHLP</sequence>
<dbReference type="EMBL" id="FMVF01000005">
    <property type="protein sequence ID" value="SCY43072.1"/>
    <property type="molecule type" value="Genomic_DNA"/>
</dbReference>
<dbReference type="SUPFAM" id="SSF52833">
    <property type="entry name" value="Thioredoxin-like"/>
    <property type="match status" value="1"/>
</dbReference>
<evidence type="ECO:0000313" key="7">
    <source>
        <dbReference type="EMBL" id="SCY43072.1"/>
    </source>
</evidence>
<keyword evidence="2" id="KW-0249">Electron transport</keyword>
<dbReference type="InterPro" id="IPR017937">
    <property type="entry name" value="Thioredoxin_CS"/>
</dbReference>
<evidence type="ECO:0000256" key="4">
    <source>
        <dbReference type="ARBA" id="ARBA00023284"/>
    </source>
</evidence>
<dbReference type="Pfam" id="PF00085">
    <property type="entry name" value="Thioredoxin"/>
    <property type="match status" value="1"/>
</dbReference>
<dbReference type="Pfam" id="PF00581">
    <property type="entry name" value="Rhodanese"/>
    <property type="match status" value="1"/>
</dbReference>
<dbReference type="PANTHER" id="PTHR45663:SF11">
    <property type="entry name" value="GEO12009P1"/>
    <property type="match status" value="1"/>
</dbReference>
<keyword evidence="1" id="KW-0813">Transport</keyword>
<feature type="domain" description="Thioredoxin" evidence="6">
    <location>
        <begin position="114"/>
        <end position="232"/>
    </location>
</feature>
<dbReference type="AlphaFoldDB" id="A0A1G5FUM3"/>
<evidence type="ECO:0000259" key="6">
    <source>
        <dbReference type="PROSITE" id="PS51352"/>
    </source>
</evidence>
<keyword evidence="8" id="KW-1185">Reference proteome</keyword>
<dbReference type="SMART" id="SM00450">
    <property type="entry name" value="RHOD"/>
    <property type="match status" value="1"/>
</dbReference>
<dbReference type="GO" id="GO:0005829">
    <property type="term" value="C:cytosol"/>
    <property type="evidence" value="ECO:0007669"/>
    <property type="project" value="TreeGrafter"/>
</dbReference>
<organism evidence="7 8">
    <name type="scientific">Flavobacterium caeni</name>
    <dbReference type="NCBI Taxonomy" id="490189"/>
    <lineage>
        <taxon>Bacteria</taxon>
        <taxon>Pseudomonadati</taxon>
        <taxon>Bacteroidota</taxon>
        <taxon>Flavobacteriia</taxon>
        <taxon>Flavobacteriales</taxon>
        <taxon>Flavobacteriaceae</taxon>
        <taxon>Flavobacterium</taxon>
    </lineage>
</organism>
<dbReference type="RefSeq" id="WP_091141590.1">
    <property type="nucleotide sequence ID" value="NZ_FMVF01000005.1"/>
</dbReference>
<reference evidence="7 8" key="1">
    <citation type="submission" date="2016-10" db="EMBL/GenBank/DDBJ databases">
        <authorList>
            <person name="de Groot N.N."/>
        </authorList>
    </citation>
    <scope>NUCLEOTIDE SEQUENCE [LARGE SCALE GENOMIC DNA]</scope>
    <source>
        <strain evidence="7 8">CGMCC 1.7031</strain>
    </source>
</reference>
<dbReference type="InterPro" id="IPR036873">
    <property type="entry name" value="Rhodanese-like_dom_sf"/>
</dbReference>
<dbReference type="Gene3D" id="3.40.30.10">
    <property type="entry name" value="Glutaredoxin"/>
    <property type="match status" value="1"/>
</dbReference>
<evidence type="ECO:0000256" key="2">
    <source>
        <dbReference type="ARBA" id="ARBA00022982"/>
    </source>
</evidence>
<evidence type="ECO:0000256" key="1">
    <source>
        <dbReference type="ARBA" id="ARBA00022448"/>
    </source>
</evidence>
<dbReference type="InterPro" id="IPR036249">
    <property type="entry name" value="Thioredoxin-like_sf"/>
</dbReference>
<evidence type="ECO:0000256" key="3">
    <source>
        <dbReference type="ARBA" id="ARBA00023157"/>
    </source>
</evidence>
<dbReference type="PANTHER" id="PTHR45663">
    <property type="entry name" value="GEO12009P1"/>
    <property type="match status" value="1"/>
</dbReference>
<evidence type="ECO:0000259" key="5">
    <source>
        <dbReference type="PROSITE" id="PS50206"/>
    </source>
</evidence>
<feature type="domain" description="Rhodanese" evidence="5">
    <location>
        <begin position="40"/>
        <end position="130"/>
    </location>
</feature>
<dbReference type="SUPFAM" id="SSF52821">
    <property type="entry name" value="Rhodanese/Cell cycle control phosphatase"/>
    <property type="match status" value="1"/>
</dbReference>
<dbReference type="GO" id="GO:0045454">
    <property type="term" value="P:cell redox homeostasis"/>
    <property type="evidence" value="ECO:0007669"/>
    <property type="project" value="TreeGrafter"/>
</dbReference>
<dbReference type="InterPro" id="IPR013766">
    <property type="entry name" value="Thioredoxin_domain"/>
</dbReference>